<organism evidence="3 4">
    <name type="scientific">Frondihabitans cladoniiphilus</name>
    <dbReference type="NCBI Taxonomy" id="715785"/>
    <lineage>
        <taxon>Bacteria</taxon>
        <taxon>Bacillati</taxon>
        <taxon>Actinomycetota</taxon>
        <taxon>Actinomycetes</taxon>
        <taxon>Micrococcales</taxon>
        <taxon>Microbacteriaceae</taxon>
        <taxon>Frondihabitans</taxon>
    </lineage>
</organism>
<evidence type="ECO:0000259" key="2">
    <source>
        <dbReference type="Pfam" id="PF01551"/>
    </source>
</evidence>
<reference evidence="4" key="1">
    <citation type="journal article" date="2019" name="Int. J. Syst. Evol. Microbiol.">
        <title>The Global Catalogue of Microorganisms (GCM) 10K type strain sequencing project: providing services to taxonomists for standard genome sequencing and annotation.</title>
        <authorList>
            <consortium name="The Broad Institute Genomics Platform"/>
            <consortium name="The Broad Institute Genome Sequencing Center for Infectious Disease"/>
            <person name="Wu L."/>
            <person name="Ma J."/>
        </authorList>
    </citation>
    <scope>NUCLEOTIDE SEQUENCE [LARGE SCALE GENOMIC DNA]</scope>
    <source>
        <strain evidence="4">JCM 18956</strain>
    </source>
</reference>
<feature type="transmembrane region" description="Helical" evidence="1">
    <location>
        <begin position="30"/>
        <end position="49"/>
    </location>
</feature>
<keyword evidence="1" id="KW-1133">Transmembrane helix</keyword>
<keyword evidence="4" id="KW-1185">Reference proteome</keyword>
<comment type="caution">
    <text evidence="3">The sequence shown here is derived from an EMBL/GenBank/DDBJ whole genome shotgun (WGS) entry which is preliminary data.</text>
</comment>
<dbReference type="EMBL" id="BAABLM010000001">
    <property type="protein sequence ID" value="GAA4665197.1"/>
    <property type="molecule type" value="Genomic_DNA"/>
</dbReference>
<evidence type="ECO:0000313" key="4">
    <source>
        <dbReference type="Proteomes" id="UP001501295"/>
    </source>
</evidence>
<dbReference type="Proteomes" id="UP001501295">
    <property type="component" value="Unassembled WGS sequence"/>
</dbReference>
<dbReference type="InterPro" id="IPR011055">
    <property type="entry name" value="Dup_hybrid_motif"/>
</dbReference>
<proteinExistence type="predicted"/>
<sequence>MIPGLDCAPSQVLPPISARPPTKAVVLRHGVTSIALAIVLAALLIVLVADPAGGVPAAGAGRARALPAWSWPVPEPHRVVRGFQAPVETWSPGHRGIDVEVGDGGAAVGAAGVAGASGDEDGAVITAPDDGVVHFAGTVVDRPVLSIEHADGVLSSFEPVVATVSAGEHVSRGQVVGRVEGDHCDPVACVHVGARIDGKYVSPLLLLGVLQRSVLLPTRPLP</sequence>
<dbReference type="Pfam" id="PF01551">
    <property type="entry name" value="Peptidase_M23"/>
    <property type="match status" value="1"/>
</dbReference>
<keyword evidence="1" id="KW-0472">Membrane</keyword>
<dbReference type="InterPro" id="IPR016047">
    <property type="entry name" value="M23ase_b-sheet_dom"/>
</dbReference>
<keyword evidence="1" id="KW-0812">Transmembrane</keyword>
<protein>
    <recommendedName>
        <fullName evidence="2">M23ase beta-sheet core domain-containing protein</fullName>
    </recommendedName>
</protein>
<evidence type="ECO:0000313" key="3">
    <source>
        <dbReference type="EMBL" id="GAA4665197.1"/>
    </source>
</evidence>
<feature type="domain" description="M23ase beta-sheet core" evidence="2">
    <location>
        <begin position="121"/>
        <end position="203"/>
    </location>
</feature>
<dbReference type="Gene3D" id="2.70.70.10">
    <property type="entry name" value="Glucose Permease (Domain IIA)"/>
    <property type="match status" value="1"/>
</dbReference>
<name>A0ABP8VJJ4_9MICO</name>
<evidence type="ECO:0000256" key="1">
    <source>
        <dbReference type="SAM" id="Phobius"/>
    </source>
</evidence>
<gene>
    <name evidence="3" type="ORF">GCM10025780_03010</name>
</gene>
<accession>A0ABP8VJJ4</accession>